<accession>A0ABQ4U869</accession>
<evidence type="ECO:0000256" key="1">
    <source>
        <dbReference type="SAM" id="MobiDB-lite"/>
    </source>
</evidence>
<dbReference type="Pfam" id="PF07120">
    <property type="entry name" value="DUF1376"/>
    <property type="match status" value="1"/>
</dbReference>
<comment type="caution">
    <text evidence="2">The sequence shown here is derived from an EMBL/GenBank/DDBJ whole genome shotgun (WGS) entry which is preliminary data.</text>
</comment>
<gene>
    <name evidence="2" type="ORF">MPOCJGCO_4473</name>
</gene>
<organism evidence="2 3">
    <name type="scientific">Methylobacterium trifolii</name>
    <dbReference type="NCBI Taxonomy" id="1003092"/>
    <lineage>
        <taxon>Bacteria</taxon>
        <taxon>Pseudomonadati</taxon>
        <taxon>Pseudomonadota</taxon>
        <taxon>Alphaproteobacteria</taxon>
        <taxon>Hyphomicrobiales</taxon>
        <taxon>Methylobacteriaceae</taxon>
        <taxon>Methylobacterium</taxon>
    </lineage>
</organism>
<evidence type="ECO:0000313" key="3">
    <source>
        <dbReference type="Proteomes" id="UP001055057"/>
    </source>
</evidence>
<feature type="region of interest" description="Disordered" evidence="1">
    <location>
        <begin position="102"/>
        <end position="152"/>
    </location>
</feature>
<keyword evidence="3" id="KW-1185">Reference proteome</keyword>
<protein>
    <recommendedName>
        <fullName evidence="4">DUF1376 domain-containing protein</fullName>
    </recommendedName>
</protein>
<dbReference type="EMBL" id="BPRB01000309">
    <property type="protein sequence ID" value="GJE62340.1"/>
    <property type="molecule type" value="Genomic_DNA"/>
</dbReference>
<evidence type="ECO:0008006" key="4">
    <source>
        <dbReference type="Google" id="ProtNLM"/>
    </source>
</evidence>
<sequence>MSSLPTMPVGVDRHIADTAHMTNEEAGAYFRLQIFAWRSPGCCLPDDDARFARMLGTTLKRWAVLKPIVLANWTLENRNWRNEQVAREHAFVSGKVEKKRAAGKLGGRPKALELQDQAEASGSAIGKQNESEPKAAKAKAKAKESPIVPTGDEPEGFAEFRSIYPKRNVAFPTTLARKRWLDARRRGIDPAEILAGAKAYAAEQERIGKAGTEFVKTADAWLHQQRWRDYPPKAEEPAAVADVPDDVWRDRVRSWKTRGGYWPWQRCEPPNDPQTKVPRHILDEFGLGPDQGRPALALLTGTG</sequence>
<evidence type="ECO:0000313" key="2">
    <source>
        <dbReference type="EMBL" id="GJE62340.1"/>
    </source>
</evidence>
<dbReference type="Proteomes" id="UP001055057">
    <property type="component" value="Unassembled WGS sequence"/>
</dbReference>
<proteinExistence type="predicted"/>
<dbReference type="RefSeq" id="WP_238184977.1">
    <property type="nucleotide sequence ID" value="NZ_BPRB01000309.1"/>
</dbReference>
<reference evidence="2" key="1">
    <citation type="journal article" date="2021" name="Front. Microbiol.">
        <title>Comprehensive Comparative Genomics and Phenotyping of Methylobacterium Species.</title>
        <authorList>
            <person name="Alessa O."/>
            <person name="Ogura Y."/>
            <person name="Fujitani Y."/>
            <person name="Takami H."/>
            <person name="Hayashi T."/>
            <person name="Sahin N."/>
            <person name="Tani A."/>
        </authorList>
    </citation>
    <scope>NUCLEOTIDE SEQUENCE</scope>
    <source>
        <strain evidence="2">DSM 23632</strain>
    </source>
</reference>
<reference evidence="2" key="2">
    <citation type="submission" date="2021-08" db="EMBL/GenBank/DDBJ databases">
        <authorList>
            <person name="Tani A."/>
            <person name="Ola A."/>
            <person name="Ogura Y."/>
            <person name="Katsura K."/>
            <person name="Hayashi T."/>
        </authorList>
    </citation>
    <scope>NUCLEOTIDE SEQUENCE</scope>
    <source>
        <strain evidence="2">DSM 23632</strain>
    </source>
</reference>
<dbReference type="InterPro" id="IPR010781">
    <property type="entry name" value="DUF1376"/>
</dbReference>
<name>A0ABQ4U869_9HYPH</name>